<keyword evidence="2" id="KW-1185">Reference proteome</keyword>
<dbReference type="InterPro" id="IPR029058">
    <property type="entry name" value="AB_hydrolase_fold"/>
</dbReference>
<organism evidence="1 2">
    <name type="scientific">Mycobacterium [tuberculosis] TKK-01-0051</name>
    <dbReference type="NCBI Taxonomy" id="1324261"/>
    <lineage>
        <taxon>Bacteria</taxon>
        <taxon>Bacillati</taxon>
        <taxon>Actinomycetota</taxon>
        <taxon>Actinomycetes</taxon>
        <taxon>Mycobacteriales</taxon>
        <taxon>Mycobacteriaceae</taxon>
        <taxon>Mycobacterium</taxon>
        <taxon>Mycobacterium avium complex (MAC)</taxon>
    </lineage>
</organism>
<evidence type="ECO:0000313" key="2">
    <source>
        <dbReference type="Proteomes" id="UP000025947"/>
    </source>
</evidence>
<dbReference type="HOGENOM" id="CLU_2602303_0_0_11"/>
<dbReference type="PATRIC" id="fig|1324261.3.peg.913"/>
<proteinExistence type="predicted"/>
<dbReference type="SUPFAM" id="SSF53474">
    <property type="entry name" value="alpha/beta-Hydrolases"/>
    <property type="match status" value="1"/>
</dbReference>
<dbReference type="EMBL" id="JLXW01000002">
    <property type="protein sequence ID" value="KBZ68352.1"/>
    <property type="molecule type" value="Genomic_DNA"/>
</dbReference>
<dbReference type="Gene3D" id="3.40.50.1820">
    <property type="entry name" value="alpha/beta hydrolase"/>
    <property type="match status" value="1"/>
</dbReference>
<protein>
    <recommendedName>
        <fullName evidence="3">Peptidase S33 tripeptidyl aminopeptidase-like C-terminal domain-containing protein</fullName>
    </recommendedName>
</protein>
<evidence type="ECO:0008006" key="3">
    <source>
        <dbReference type="Google" id="ProtNLM"/>
    </source>
</evidence>
<name>A0A051UGQ6_9MYCO</name>
<dbReference type="Proteomes" id="UP000025947">
    <property type="component" value="Unassembled WGS sequence"/>
</dbReference>
<accession>A0A051UGQ6</accession>
<sequence>MERLNRSDLLARHSNSPMLVINGADDQFIPQSDTLDFRGRHNTEVHLIEGTGHVAMGMAPEVVPKIVAWVRGRMAAPTR</sequence>
<dbReference type="RefSeq" id="WP_234009736.1">
    <property type="nucleotide sequence ID" value="NZ_KK328284.1"/>
</dbReference>
<gene>
    <name evidence="1" type="ORF">K875_00899</name>
</gene>
<dbReference type="AlphaFoldDB" id="A0A051UGQ6"/>
<comment type="caution">
    <text evidence="1">The sequence shown here is derived from an EMBL/GenBank/DDBJ whole genome shotgun (WGS) entry which is preliminary data.</text>
</comment>
<reference evidence="1 2" key="1">
    <citation type="submission" date="2014-04" db="EMBL/GenBank/DDBJ databases">
        <title>The Genome Sequence of Mycobacterium tuberculosis TKK-01-0051.</title>
        <authorList>
            <consortium name="The Broad Institute Genomics Platform"/>
            <consortium name="The Broad Institute Genome Sequencing Center for Infectious Disease"/>
            <person name="Earl A.M."/>
            <person name="Cohen K."/>
            <person name="Pym A."/>
            <person name="Bishai W."/>
            <person name="Maharaj K."/>
            <person name="Desjardins C."/>
            <person name="Abeel T."/>
            <person name="Young S."/>
            <person name="Zeng Q."/>
            <person name="Gargeya S."/>
            <person name="Abouelleil A."/>
            <person name="Alvarado L."/>
            <person name="Chapman S.B."/>
            <person name="Gainer-Dewar J."/>
            <person name="Goldberg J."/>
            <person name="Griggs A."/>
            <person name="Gujja S."/>
            <person name="Hansen M."/>
            <person name="Howarth C."/>
            <person name="Imamovic A."/>
            <person name="Larimer J."/>
            <person name="Murphy C."/>
            <person name="Naylor J."/>
            <person name="Pearson M."/>
            <person name="Poon T.W."/>
            <person name="Priest M."/>
            <person name="Roberts A."/>
            <person name="Saif S."/>
            <person name="Shea T."/>
            <person name="Sykes S."/>
            <person name="Wortman J."/>
            <person name="Nusbaum C."/>
            <person name="Birren B."/>
        </authorList>
    </citation>
    <scope>NUCLEOTIDE SEQUENCE [LARGE SCALE GENOMIC DNA]</scope>
    <source>
        <strain evidence="1 2">TKK-01-0051</strain>
    </source>
</reference>
<evidence type="ECO:0000313" key="1">
    <source>
        <dbReference type="EMBL" id="KBZ68352.1"/>
    </source>
</evidence>